<organism evidence="3 4">
    <name type="scientific">Thalassotalea agarivorans</name>
    <name type="common">Thalassomonas agarivorans</name>
    <dbReference type="NCBI Taxonomy" id="349064"/>
    <lineage>
        <taxon>Bacteria</taxon>
        <taxon>Pseudomonadati</taxon>
        <taxon>Pseudomonadota</taxon>
        <taxon>Gammaproteobacteria</taxon>
        <taxon>Alteromonadales</taxon>
        <taxon>Colwelliaceae</taxon>
        <taxon>Thalassotalea</taxon>
    </lineage>
</organism>
<evidence type="ECO:0000313" key="4">
    <source>
        <dbReference type="Proteomes" id="UP000199308"/>
    </source>
</evidence>
<evidence type="ECO:0000313" key="3">
    <source>
        <dbReference type="EMBL" id="SET72884.1"/>
    </source>
</evidence>
<gene>
    <name evidence="3" type="ORF">SAMN05660429_02533</name>
</gene>
<protein>
    <recommendedName>
        <fullName evidence="2">DUF4136 domain-containing protein</fullName>
    </recommendedName>
</protein>
<feature type="chain" id="PRO_5011749704" description="DUF4136 domain-containing protein" evidence="1">
    <location>
        <begin position="25"/>
        <end position="183"/>
    </location>
</feature>
<dbReference type="RefSeq" id="WP_093331111.1">
    <property type="nucleotide sequence ID" value="NZ_AP027363.1"/>
</dbReference>
<evidence type="ECO:0000259" key="2">
    <source>
        <dbReference type="Pfam" id="PF13590"/>
    </source>
</evidence>
<dbReference type="PROSITE" id="PS51257">
    <property type="entry name" value="PROKAR_LIPOPROTEIN"/>
    <property type="match status" value="1"/>
</dbReference>
<feature type="domain" description="DUF4136" evidence="2">
    <location>
        <begin position="23"/>
        <end position="179"/>
    </location>
</feature>
<dbReference type="Gene3D" id="3.30.160.670">
    <property type="match status" value="1"/>
</dbReference>
<dbReference type="InterPro" id="IPR025411">
    <property type="entry name" value="DUF4136"/>
</dbReference>
<accession>A0A1I0GRQ9</accession>
<reference evidence="3 4" key="1">
    <citation type="submission" date="2016-10" db="EMBL/GenBank/DDBJ databases">
        <authorList>
            <person name="de Groot N.N."/>
        </authorList>
    </citation>
    <scope>NUCLEOTIDE SEQUENCE [LARGE SCALE GENOMIC DNA]</scope>
    <source>
        <strain evidence="3 4">DSM 19706</strain>
    </source>
</reference>
<proteinExistence type="predicted"/>
<dbReference type="STRING" id="349064.SAMN05660429_02533"/>
<dbReference type="EMBL" id="FOHK01000012">
    <property type="protein sequence ID" value="SET72884.1"/>
    <property type="molecule type" value="Genomic_DNA"/>
</dbReference>
<keyword evidence="4" id="KW-1185">Reference proteome</keyword>
<sequence length="183" mass="21253">MKLLSSLLLLTLLSACSSSPVVFAKYQRNYDFGDIETYRFYERNSQFSDYQNLSFSFRNSIEIAIEKTLDLNGLTYVETDDSDIIVAYYIVSNSSRNFKRYNRGVRFCEYCLAAYGREDEKRTILPAYPGSLVVDLLETEHERVIWRSVGELKLEEEDNSNQVQQKVRAMIAEMFSQIPLKGK</sequence>
<keyword evidence="1" id="KW-0732">Signal</keyword>
<dbReference type="Proteomes" id="UP000199308">
    <property type="component" value="Unassembled WGS sequence"/>
</dbReference>
<dbReference type="Pfam" id="PF13590">
    <property type="entry name" value="DUF4136"/>
    <property type="match status" value="1"/>
</dbReference>
<name>A0A1I0GRQ9_THASX</name>
<feature type="signal peptide" evidence="1">
    <location>
        <begin position="1"/>
        <end position="24"/>
    </location>
</feature>
<evidence type="ECO:0000256" key="1">
    <source>
        <dbReference type="SAM" id="SignalP"/>
    </source>
</evidence>
<dbReference type="OrthoDB" id="118896at2"/>
<dbReference type="AlphaFoldDB" id="A0A1I0GRQ9"/>